<feature type="chain" id="PRO_5019026956" description="CBM-cenC domain-containing protein" evidence="1">
    <location>
        <begin position="21"/>
        <end position="181"/>
    </location>
</feature>
<dbReference type="InterPro" id="IPR008979">
    <property type="entry name" value="Galactose-bd-like_sf"/>
</dbReference>
<evidence type="ECO:0000313" key="2">
    <source>
        <dbReference type="EMBL" id="QBB71202.1"/>
    </source>
</evidence>
<dbReference type="AlphaFoldDB" id="A0A411HKZ6"/>
<keyword evidence="1" id="KW-0732">Signal</keyword>
<dbReference type="Proteomes" id="UP000291562">
    <property type="component" value="Chromosome"/>
</dbReference>
<evidence type="ECO:0000256" key="1">
    <source>
        <dbReference type="SAM" id="SignalP"/>
    </source>
</evidence>
<dbReference type="RefSeq" id="WP_165371597.1">
    <property type="nucleotide sequence ID" value="NZ_CP035704.1"/>
</dbReference>
<accession>A0A411HKZ6</accession>
<dbReference type="EMBL" id="CP035704">
    <property type="protein sequence ID" value="QBB71202.1"/>
    <property type="molecule type" value="Genomic_DNA"/>
</dbReference>
<organism evidence="2 3">
    <name type="scientific">Pseudolysobacter antarcticus</name>
    <dbReference type="NCBI Taxonomy" id="2511995"/>
    <lineage>
        <taxon>Bacteria</taxon>
        <taxon>Pseudomonadati</taxon>
        <taxon>Pseudomonadota</taxon>
        <taxon>Gammaproteobacteria</taxon>
        <taxon>Lysobacterales</taxon>
        <taxon>Rhodanobacteraceae</taxon>
        <taxon>Pseudolysobacter</taxon>
    </lineage>
</organism>
<dbReference type="KEGG" id="xbc:ELE36_13035"/>
<sequence length="181" mass="19278">MKNRIFYFIVSFAAYQSVVANPVNLIPNFDFASSITGWTCSGTCYWSPVNATNDGTGSLAFDHANQAGATSGCFRVSASTHYTYGFKAKTSIGPAGDEFNMSCNSYTDTGCSSFENFGNPADLVVAESEWESQLYTGDLTTGASAQSANCMTGGGRNGGATNYDDFFFVPPDKIFADNFGN</sequence>
<name>A0A411HKZ6_9GAMM</name>
<dbReference type="Gene3D" id="2.60.120.260">
    <property type="entry name" value="Galactose-binding domain-like"/>
    <property type="match status" value="1"/>
</dbReference>
<reference evidence="2 3" key="1">
    <citation type="submission" date="2019-01" db="EMBL/GenBank/DDBJ databases">
        <title>Pseudolysobacter antarctica gen. nov., sp. nov., isolated from Fildes Peninsula, Antarctica.</title>
        <authorList>
            <person name="Wei Z."/>
            <person name="Peng F."/>
        </authorList>
    </citation>
    <scope>NUCLEOTIDE SEQUENCE [LARGE SCALE GENOMIC DNA]</scope>
    <source>
        <strain evidence="2 3">AQ6-296</strain>
    </source>
</reference>
<gene>
    <name evidence="2" type="ORF">ELE36_13035</name>
</gene>
<proteinExistence type="predicted"/>
<protein>
    <recommendedName>
        <fullName evidence="4">CBM-cenC domain-containing protein</fullName>
    </recommendedName>
</protein>
<evidence type="ECO:0008006" key="4">
    <source>
        <dbReference type="Google" id="ProtNLM"/>
    </source>
</evidence>
<feature type="signal peptide" evidence="1">
    <location>
        <begin position="1"/>
        <end position="20"/>
    </location>
</feature>
<evidence type="ECO:0000313" key="3">
    <source>
        <dbReference type="Proteomes" id="UP000291562"/>
    </source>
</evidence>
<keyword evidence="3" id="KW-1185">Reference proteome</keyword>
<dbReference type="SUPFAM" id="SSF49785">
    <property type="entry name" value="Galactose-binding domain-like"/>
    <property type="match status" value="1"/>
</dbReference>